<dbReference type="EMBL" id="AUWU02000004">
    <property type="protein sequence ID" value="KAH0573632.1"/>
    <property type="molecule type" value="Genomic_DNA"/>
</dbReference>
<dbReference type="EMBL" id="KI545981">
    <property type="protein sequence ID" value="EST48549.1"/>
    <property type="molecule type" value="Genomic_DNA"/>
</dbReference>
<dbReference type="AlphaFoldDB" id="V6M5B4"/>
<protein>
    <submittedName>
        <fullName evidence="1">Uncharacterized protein</fullName>
    </submittedName>
</protein>
<reference evidence="2" key="2">
    <citation type="submission" date="2020-12" db="EMBL/GenBank/DDBJ databases">
        <title>New Spironucleus salmonicida genome in near-complete chromosomes.</title>
        <authorList>
            <person name="Xu F."/>
            <person name="Kurt Z."/>
            <person name="Jimenez-Gonzalez A."/>
            <person name="Astvaldsson A."/>
            <person name="Andersson J.O."/>
            <person name="Svard S.G."/>
        </authorList>
    </citation>
    <scope>NUCLEOTIDE SEQUENCE</scope>
    <source>
        <strain evidence="2">ATCC 50377</strain>
    </source>
</reference>
<dbReference type="Proteomes" id="UP000018208">
    <property type="component" value="Unassembled WGS sequence"/>
</dbReference>
<keyword evidence="3" id="KW-1185">Reference proteome</keyword>
<dbReference type="VEuPathDB" id="GiardiaDB:SS50377_23567"/>
<accession>V6M5B4</accession>
<proteinExistence type="predicted"/>
<evidence type="ECO:0000313" key="2">
    <source>
        <dbReference type="EMBL" id="KAH0573632.1"/>
    </source>
</evidence>
<evidence type="ECO:0000313" key="3">
    <source>
        <dbReference type="Proteomes" id="UP000018208"/>
    </source>
</evidence>
<sequence>MDAEIQAQIQALGLTNVTPQEYEQIKRYVNQQSLTEISGLPPAAPTGQQQYSNRPASAVTSIEFLEQKRQENTAQQQLILNLYTNENHEKLKQNQGQKPTIQCQMEDLLKDFIESPQNNKQQLLKPIEQKNQSNIDQVSNFHSEGEDYQDDALTDYYCFMDKKKQNQNYDNMLPNQSQISSQYDTFQKPSSSATISKFMPTNKSTMKEKQKRKSDPVNNYLAYQSRWNIQGAPQERKQRIQKSKVEDIVGEFLLRNNATRK</sequence>
<name>V6M5B4_9EUKA</name>
<reference evidence="1 2" key="1">
    <citation type="journal article" date="2014" name="PLoS Genet.">
        <title>The Genome of Spironucleus salmonicida Highlights a Fish Pathogen Adapted to Fluctuating Environments.</title>
        <authorList>
            <person name="Xu F."/>
            <person name="Jerlstrom-Hultqvist J."/>
            <person name="Einarsson E."/>
            <person name="Astvaldsson A."/>
            <person name="Svard S.G."/>
            <person name="Andersson J.O."/>
        </authorList>
    </citation>
    <scope>NUCLEOTIDE SEQUENCE</scope>
    <source>
        <strain evidence="2">ATCC 50377</strain>
    </source>
</reference>
<evidence type="ECO:0000313" key="1">
    <source>
        <dbReference type="EMBL" id="EST48549.1"/>
    </source>
</evidence>
<gene>
    <name evidence="1" type="ORF">SS50377_11160</name>
    <name evidence="2" type="ORF">SS50377_23567</name>
</gene>
<organism evidence="1">
    <name type="scientific">Spironucleus salmonicida</name>
    <dbReference type="NCBI Taxonomy" id="348837"/>
    <lineage>
        <taxon>Eukaryota</taxon>
        <taxon>Metamonada</taxon>
        <taxon>Diplomonadida</taxon>
        <taxon>Hexamitidae</taxon>
        <taxon>Hexamitinae</taxon>
        <taxon>Spironucleus</taxon>
    </lineage>
</organism>